<evidence type="ECO:0000256" key="1">
    <source>
        <dbReference type="ARBA" id="ARBA00004651"/>
    </source>
</evidence>
<evidence type="ECO:0000256" key="6">
    <source>
        <dbReference type="ARBA" id="ARBA00023136"/>
    </source>
</evidence>
<dbReference type="InterPro" id="IPR018383">
    <property type="entry name" value="UPF0324_pro"/>
</dbReference>
<comment type="caution">
    <text evidence="8">The sequence shown here is derived from an EMBL/GenBank/DDBJ whole genome shotgun (WGS) entry which is preliminary data.</text>
</comment>
<evidence type="ECO:0000313" key="8">
    <source>
        <dbReference type="EMBL" id="GGG03568.1"/>
    </source>
</evidence>
<dbReference type="PANTHER" id="PTHR30106:SF2">
    <property type="entry name" value="UPF0324 INNER MEMBRANE PROTEIN YEIH"/>
    <property type="match status" value="1"/>
</dbReference>
<dbReference type="EMBL" id="BMJS01000028">
    <property type="protein sequence ID" value="GGG03568.1"/>
    <property type="molecule type" value="Genomic_DNA"/>
</dbReference>
<dbReference type="AlphaFoldDB" id="A0A8J3E9S5"/>
<feature type="transmembrane region" description="Helical" evidence="7">
    <location>
        <begin position="155"/>
        <end position="175"/>
    </location>
</feature>
<feature type="transmembrane region" description="Helical" evidence="7">
    <location>
        <begin position="33"/>
        <end position="50"/>
    </location>
</feature>
<reference evidence="8" key="1">
    <citation type="journal article" date="2014" name="Int. J. Syst. Evol. Microbiol.">
        <title>Complete genome sequence of Corynebacterium casei LMG S-19264T (=DSM 44701T), isolated from a smear-ripened cheese.</title>
        <authorList>
            <consortium name="US DOE Joint Genome Institute (JGI-PGF)"/>
            <person name="Walter F."/>
            <person name="Albersmeier A."/>
            <person name="Kalinowski J."/>
            <person name="Ruckert C."/>
        </authorList>
    </citation>
    <scope>NUCLEOTIDE SEQUENCE</scope>
    <source>
        <strain evidence="8">CGMCC 1.15758</strain>
    </source>
</reference>
<dbReference type="RefSeq" id="WP_117003449.1">
    <property type="nucleotide sequence ID" value="NZ_BMJS01000028.1"/>
</dbReference>
<dbReference type="InterPro" id="IPR004630">
    <property type="entry name" value="UPF0324_YeiH-like"/>
</dbReference>
<feature type="transmembrane region" description="Helical" evidence="7">
    <location>
        <begin position="284"/>
        <end position="305"/>
    </location>
</feature>
<comment type="subcellular location">
    <subcellularLocation>
        <location evidence="1">Cell membrane</location>
        <topology evidence="1">Multi-pass membrane protein</topology>
    </subcellularLocation>
</comment>
<feature type="transmembrane region" description="Helical" evidence="7">
    <location>
        <begin position="95"/>
        <end position="114"/>
    </location>
</feature>
<organism evidence="8 9">
    <name type="scientific">Cysteiniphilum litorale</name>
    <dbReference type="NCBI Taxonomy" id="2056700"/>
    <lineage>
        <taxon>Bacteria</taxon>
        <taxon>Pseudomonadati</taxon>
        <taxon>Pseudomonadota</taxon>
        <taxon>Gammaproteobacteria</taxon>
        <taxon>Thiotrichales</taxon>
        <taxon>Fastidiosibacteraceae</taxon>
        <taxon>Cysteiniphilum</taxon>
    </lineage>
</organism>
<feature type="transmembrane region" description="Helical" evidence="7">
    <location>
        <begin position="260"/>
        <end position="278"/>
    </location>
</feature>
<feature type="transmembrane region" description="Helical" evidence="7">
    <location>
        <begin position="7"/>
        <end position="27"/>
    </location>
</feature>
<evidence type="ECO:0000313" key="9">
    <source>
        <dbReference type="Proteomes" id="UP000636949"/>
    </source>
</evidence>
<dbReference type="NCBIfam" id="TIGR00698">
    <property type="entry name" value="YeiH family putative sulfate export transporter"/>
    <property type="match status" value="1"/>
</dbReference>
<comment type="similarity">
    <text evidence="2">Belongs to the UPF0324 family.</text>
</comment>
<accession>A0A8J3E9S5</accession>
<dbReference type="GO" id="GO:0005886">
    <property type="term" value="C:plasma membrane"/>
    <property type="evidence" value="ECO:0007669"/>
    <property type="project" value="UniProtKB-SubCell"/>
</dbReference>
<proteinExistence type="inferred from homology"/>
<dbReference type="Proteomes" id="UP000636949">
    <property type="component" value="Unassembled WGS sequence"/>
</dbReference>
<feature type="transmembrane region" description="Helical" evidence="7">
    <location>
        <begin position="215"/>
        <end position="239"/>
    </location>
</feature>
<dbReference type="Pfam" id="PF03601">
    <property type="entry name" value="Cons_hypoth698"/>
    <property type="match status" value="1"/>
</dbReference>
<gene>
    <name evidence="8" type="ORF">GCM10010995_21240</name>
</gene>
<feature type="transmembrane region" description="Helical" evidence="7">
    <location>
        <begin position="317"/>
        <end position="342"/>
    </location>
</feature>
<keyword evidence="6 7" id="KW-0472">Membrane</keyword>
<dbReference type="OrthoDB" id="9805703at2"/>
<evidence type="ECO:0000256" key="7">
    <source>
        <dbReference type="SAM" id="Phobius"/>
    </source>
</evidence>
<keyword evidence="3" id="KW-1003">Cell membrane</keyword>
<protein>
    <submittedName>
        <fullName evidence="8">Membrane protein</fullName>
    </submittedName>
</protein>
<evidence type="ECO:0000256" key="2">
    <source>
        <dbReference type="ARBA" id="ARBA00007977"/>
    </source>
</evidence>
<keyword evidence="5 7" id="KW-1133">Transmembrane helix</keyword>
<evidence type="ECO:0000256" key="4">
    <source>
        <dbReference type="ARBA" id="ARBA00022692"/>
    </source>
</evidence>
<reference evidence="8" key="2">
    <citation type="submission" date="2020-09" db="EMBL/GenBank/DDBJ databases">
        <authorList>
            <person name="Sun Q."/>
            <person name="Zhou Y."/>
        </authorList>
    </citation>
    <scope>NUCLEOTIDE SEQUENCE</scope>
    <source>
        <strain evidence="8">CGMCC 1.15758</strain>
    </source>
</reference>
<evidence type="ECO:0000256" key="5">
    <source>
        <dbReference type="ARBA" id="ARBA00022989"/>
    </source>
</evidence>
<evidence type="ECO:0000256" key="3">
    <source>
        <dbReference type="ARBA" id="ARBA00022475"/>
    </source>
</evidence>
<keyword evidence="9" id="KW-1185">Reference proteome</keyword>
<dbReference type="PANTHER" id="PTHR30106">
    <property type="entry name" value="INNER MEMBRANE PROTEIN YEIH-RELATED"/>
    <property type="match status" value="1"/>
</dbReference>
<sequence>MKSRLGFFAGLSKVILISALAYIIAMIPVIKDLGISPLIIGIILGIIYAHTLKHKTPLRWSSGVIFSAKRVLRIAIILFGFNLSFQLIASVGLSGLLASLIVLATTFILGIVLGEKVFKLDRDSSILISAGSSVCGAAAVLAAESAIKSEAYKSAMAVGTVVIFGTLAMFIYPILMKSGLLFLDDTGYGIFTGATIHEVAQVVAAGNAVSHNAEVIAVTVKMIRVMMIAPLLIFVGLWIAYEAKKLSANNSDNKAQVKVVIPWFAVGFIVVAGFNSLQLLPESLVHGILVVDQFMLTMAMTALGIETHFSKFKQAGLKPLLLSLILFIWLILGGLLITHLVLL</sequence>
<feature type="transmembrane region" description="Helical" evidence="7">
    <location>
        <begin position="71"/>
        <end position="89"/>
    </location>
</feature>
<keyword evidence="4 7" id="KW-0812">Transmembrane</keyword>
<name>A0A8J3E9S5_9GAMM</name>